<feature type="compositionally biased region" description="Polar residues" evidence="2">
    <location>
        <begin position="281"/>
        <end position="298"/>
    </location>
</feature>
<gene>
    <name evidence="3" type="ORF">KUF71_023994</name>
</gene>
<accession>A0AAE1HZY5</accession>
<keyword evidence="4" id="KW-1185">Reference proteome</keyword>
<feature type="compositionally biased region" description="Low complexity" evidence="2">
    <location>
        <begin position="311"/>
        <end position="332"/>
    </location>
</feature>
<evidence type="ECO:0000256" key="1">
    <source>
        <dbReference type="SAM" id="Coils"/>
    </source>
</evidence>
<evidence type="ECO:0000313" key="3">
    <source>
        <dbReference type="EMBL" id="KAK3930638.1"/>
    </source>
</evidence>
<reference evidence="3" key="1">
    <citation type="submission" date="2021-07" db="EMBL/GenBank/DDBJ databases">
        <authorList>
            <person name="Catto M.A."/>
            <person name="Jacobson A."/>
            <person name="Kennedy G."/>
            <person name="Labadie P."/>
            <person name="Hunt B.G."/>
            <person name="Srinivasan R."/>
        </authorList>
    </citation>
    <scope>NUCLEOTIDE SEQUENCE</scope>
    <source>
        <strain evidence="3">PL_HMW_Pooled</strain>
        <tissue evidence="3">Head</tissue>
    </source>
</reference>
<feature type="coiled-coil region" evidence="1">
    <location>
        <begin position="499"/>
        <end position="572"/>
    </location>
</feature>
<proteinExistence type="predicted"/>
<dbReference type="Proteomes" id="UP001219518">
    <property type="component" value="Unassembled WGS sequence"/>
</dbReference>
<feature type="compositionally biased region" description="Low complexity" evidence="2">
    <location>
        <begin position="144"/>
        <end position="154"/>
    </location>
</feature>
<feature type="compositionally biased region" description="Low complexity" evidence="2">
    <location>
        <begin position="224"/>
        <end position="273"/>
    </location>
</feature>
<feature type="region of interest" description="Disordered" evidence="2">
    <location>
        <begin position="668"/>
        <end position="695"/>
    </location>
</feature>
<feature type="compositionally biased region" description="Low complexity" evidence="2">
    <location>
        <begin position="166"/>
        <end position="180"/>
    </location>
</feature>
<comment type="caution">
    <text evidence="3">The sequence shown here is derived from an EMBL/GenBank/DDBJ whole genome shotgun (WGS) entry which is preliminary data.</text>
</comment>
<dbReference type="EMBL" id="JAHWGI010001412">
    <property type="protein sequence ID" value="KAK3930638.1"/>
    <property type="molecule type" value="Genomic_DNA"/>
</dbReference>
<dbReference type="AlphaFoldDB" id="A0AAE1HZY5"/>
<feature type="region of interest" description="Disordered" evidence="2">
    <location>
        <begin position="64"/>
        <end position="367"/>
    </location>
</feature>
<evidence type="ECO:0000313" key="4">
    <source>
        <dbReference type="Proteomes" id="UP001219518"/>
    </source>
</evidence>
<name>A0AAE1HZY5_9NEOP</name>
<feature type="compositionally biased region" description="Low complexity" evidence="2">
    <location>
        <begin position="87"/>
        <end position="107"/>
    </location>
</feature>
<keyword evidence="1" id="KW-0175">Coiled coil</keyword>
<sequence>MATYTLFDAYFEDVQLRAHGPVEMDASLMSECDFVLNDGEVTVIGDMTVVGDVTIVDDMTLGKNDSAVSSKQDGSDSGVELNGAERSTSPTLGLDTDTPLTGTPRGTSGPGPLPPAHLDYDGTSEGGSESSSVLSHTPVRKKVSSASSSSASCSTPGRPAGHPRSRSVASSGAASTAAPPAGAPKPRERSLAGRGASCSRGRQPSVSDSGPPAPSRTAPRTQRSGSSSGSSTLMTSSLTGSLTAGNVRGRGATRAPSAPRPAPRGSASAMSASTDDGRWPSTVQRPTTLSRTRASSVATDRERRSAAPGMTSSSSKNSVNSTNSASTPSPTVESKCDKFSTLPRRRRRRSVESIERASATTLQSARKQKVTLYHETEAQTALTIQDLEDLLGGKACQLKPVDAKELCDRSVQVDRERDDFATLMLDRRLKAIIDMLGFEHSGAPRSPGGNITSTVQTPPKEIDHTAWMKSLELLEQRATTIKKRDLLQRNEIGRLRYEVERADRLRKELLKHQEETEAETIEMQEFLQVEKCMMAESLKEAEKEIQDQKKTIDTLSEELVKQQEECQHLVRISEQRSQEVLTLQARVAALEQRSRESLLQQGAAVSGASVALSALSSRLIELAVQLEESSVERALSTLSTEAEAVTTRTKEVCRPLSLHLENNFQTLDTVTEPELEEEGGGGQRDSTISETNDSRLVNSESIQNLSAAIFRRLQEEALKTETSTMDEVPGNLIDQVLDIDSSITRVLRAISDAVHAKKLASAVTEEPIGNLAIHHQASFALFQTVVETTVFQKIDDNSEATIPTHIPILNSSSEGSCSDNKVAVSLKSEPVTGAA</sequence>
<protein>
    <submittedName>
        <fullName evidence="3">ATP synthase subunit b</fullName>
    </submittedName>
</protein>
<organism evidence="3 4">
    <name type="scientific">Frankliniella fusca</name>
    <dbReference type="NCBI Taxonomy" id="407009"/>
    <lineage>
        <taxon>Eukaryota</taxon>
        <taxon>Metazoa</taxon>
        <taxon>Ecdysozoa</taxon>
        <taxon>Arthropoda</taxon>
        <taxon>Hexapoda</taxon>
        <taxon>Insecta</taxon>
        <taxon>Pterygota</taxon>
        <taxon>Neoptera</taxon>
        <taxon>Paraneoptera</taxon>
        <taxon>Thysanoptera</taxon>
        <taxon>Terebrantia</taxon>
        <taxon>Thripoidea</taxon>
        <taxon>Thripidae</taxon>
        <taxon>Frankliniella</taxon>
    </lineage>
</organism>
<reference evidence="3" key="2">
    <citation type="journal article" date="2023" name="BMC Genomics">
        <title>Pest status, molecular evolution, and epigenetic factors derived from the genome assembly of Frankliniella fusca, a thysanopteran phytovirus vector.</title>
        <authorList>
            <person name="Catto M.A."/>
            <person name="Labadie P.E."/>
            <person name="Jacobson A.L."/>
            <person name="Kennedy G.G."/>
            <person name="Srinivasan R."/>
            <person name="Hunt B.G."/>
        </authorList>
    </citation>
    <scope>NUCLEOTIDE SEQUENCE</scope>
    <source>
        <strain evidence="3">PL_HMW_Pooled</strain>
    </source>
</reference>
<evidence type="ECO:0000256" key="2">
    <source>
        <dbReference type="SAM" id="MobiDB-lite"/>
    </source>
</evidence>
<feature type="compositionally biased region" description="Polar residues" evidence="2">
    <location>
        <begin position="684"/>
        <end position="695"/>
    </location>
</feature>